<feature type="region of interest" description="Disordered" evidence="1">
    <location>
        <begin position="102"/>
        <end position="126"/>
    </location>
</feature>
<evidence type="ECO:0000256" key="1">
    <source>
        <dbReference type="SAM" id="MobiDB-lite"/>
    </source>
</evidence>
<accession>A0A9P6G3M0</accession>
<dbReference type="AlphaFoldDB" id="A0A9P6G3M0"/>
<comment type="caution">
    <text evidence="2">The sequence shown here is derived from an EMBL/GenBank/DDBJ whole genome shotgun (WGS) entry which is preliminary data.</text>
</comment>
<evidence type="ECO:0000313" key="3">
    <source>
        <dbReference type="Proteomes" id="UP000756921"/>
    </source>
</evidence>
<dbReference type="Proteomes" id="UP000756921">
    <property type="component" value="Unassembled WGS sequence"/>
</dbReference>
<proteinExistence type="predicted"/>
<reference evidence="2" key="1">
    <citation type="journal article" date="2020" name="Mol. Plant Microbe Interact.">
        <title>Genome Sequence of the Biocontrol Agent Coniothyrium minitans strain Conio (IMI 134523).</title>
        <authorList>
            <person name="Patel D."/>
            <person name="Shittu T.A."/>
            <person name="Baroncelli R."/>
            <person name="Muthumeenakshi S."/>
            <person name="Osborne T.H."/>
            <person name="Janganan T.K."/>
            <person name="Sreenivasaprasad S."/>
        </authorList>
    </citation>
    <scope>NUCLEOTIDE SEQUENCE</scope>
    <source>
        <strain evidence="2">Conio</strain>
    </source>
</reference>
<dbReference type="OrthoDB" id="3261222at2759"/>
<name>A0A9P6G3M0_9PLEO</name>
<gene>
    <name evidence="2" type="ORF">PMIN01_13599</name>
</gene>
<protein>
    <submittedName>
        <fullName evidence="2">Uncharacterized protein</fullName>
    </submittedName>
</protein>
<sequence>MTSLNIYLYKIKAAETAECECGLIESIPHFLFCCRKWAEQRRRPQLEHGERFGDLSYALGDISSQKEGGESIVGPMQRGKPDTEVVRATIQFAMETRRLQAVSQDTASIEEDNNERQRLRIPTPTL</sequence>
<keyword evidence="3" id="KW-1185">Reference proteome</keyword>
<organism evidence="2 3">
    <name type="scientific">Paraphaeosphaeria minitans</name>
    <dbReference type="NCBI Taxonomy" id="565426"/>
    <lineage>
        <taxon>Eukaryota</taxon>
        <taxon>Fungi</taxon>
        <taxon>Dikarya</taxon>
        <taxon>Ascomycota</taxon>
        <taxon>Pezizomycotina</taxon>
        <taxon>Dothideomycetes</taxon>
        <taxon>Pleosporomycetidae</taxon>
        <taxon>Pleosporales</taxon>
        <taxon>Massarineae</taxon>
        <taxon>Didymosphaeriaceae</taxon>
        <taxon>Paraphaeosphaeria</taxon>
    </lineage>
</organism>
<evidence type="ECO:0000313" key="2">
    <source>
        <dbReference type="EMBL" id="KAF9728466.1"/>
    </source>
</evidence>
<dbReference type="EMBL" id="WJXW01000020">
    <property type="protein sequence ID" value="KAF9728466.1"/>
    <property type="molecule type" value="Genomic_DNA"/>
</dbReference>